<dbReference type="Proteomes" id="UP000769157">
    <property type="component" value="Unassembled WGS sequence"/>
</dbReference>
<dbReference type="RefSeq" id="XP_046057768.1">
    <property type="nucleotide sequence ID" value="XM_046208639.1"/>
</dbReference>
<comment type="caution">
    <text evidence="2">The sequence shown here is derived from an EMBL/GenBank/DDBJ whole genome shotgun (WGS) entry which is preliminary data.</text>
</comment>
<evidence type="ECO:0000313" key="3">
    <source>
        <dbReference type="Proteomes" id="UP000769157"/>
    </source>
</evidence>
<feature type="compositionally biased region" description="Basic and acidic residues" evidence="1">
    <location>
        <begin position="247"/>
        <end position="256"/>
    </location>
</feature>
<evidence type="ECO:0000313" key="2">
    <source>
        <dbReference type="EMBL" id="KAH3660057.1"/>
    </source>
</evidence>
<accession>A0A9P8NVL5</accession>
<evidence type="ECO:0000256" key="1">
    <source>
        <dbReference type="SAM" id="MobiDB-lite"/>
    </source>
</evidence>
<dbReference type="AlphaFoldDB" id="A0A9P8NVL5"/>
<feature type="region of interest" description="Disordered" evidence="1">
    <location>
        <begin position="238"/>
        <end position="257"/>
    </location>
</feature>
<organism evidence="2 3">
    <name type="scientific">Ogataea philodendri</name>
    <dbReference type="NCBI Taxonomy" id="1378263"/>
    <lineage>
        <taxon>Eukaryota</taxon>
        <taxon>Fungi</taxon>
        <taxon>Dikarya</taxon>
        <taxon>Ascomycota</taxon>
        <taxon>Saccharomycotina</taxon>
        <taxon>Pichiomycetes</taxon>
        <taxon>Pichiales</taxon>
        <taxon>Pichiaceae</taxon>
        <taxon>Ogataea</taxon>
    </lineage>
</organism>
<protein>
    <submittedName>
        <fullName evidence="2">Uncharacterized protein</fullName>
    </submittedName>
</protein>
<proteinExistence type="predicted"/>
<dbReference type="EMBL" id="JAEUBE010000511">
    <property type="protein sequence ID" value="KAH3660057.1"/>
    <property type="molecule type" value="Genomic_DNA"/>
</dbReference>
<gene>
    <name evidence="2" type="ORF">OGAPHI_007262</name>
</gene>
<keyword evidence="3" id="KW-1185">Reference proteome</keyword>
<reference evidence="2" key="1">
    <citation type="journal article" date="2021" name="Open Biol.">
        <title>Shared evolutionary footprints suggest mitochondrial oxidative damage underlies multiple complex I losses in fungi.</title>
        <authorList>
            <person name="Schikora-Tamarit M.A."/>
            <person name="Marcet-Houben M."/>
            <person name="Nosek J."/>
            <person name="Gabaldon T."/>
        </authorList>
    </citation>
    <scope>NUCLEOTIDE SEQUENCE</scope>
    <source>
        <strain evidence="2">CBS6075</strain>
    </source>
</reference>
<dbReference type="GeneID" id="70239226"/>
<name>A0A9P8NVL5_9ASCO</name>
<dbReference type="OrthoDB" id="3987191at2759"/>
<sequence length="395" mass="45060">METQIDVADNQITRIRDLPTTFASERRVMGLLVGITARDRATKPTIVHISDFSQYPGSKGGLKTTVWEEPVFRDEDSYLVTDVEFPYEPMAELKEIIGDVVDPESFQNNVPNTYPLYDKGIVVSFKVIGRQFKDTVKLVVEPAYDDEENNQQWLINLDQARENVHVQSLYNQETVNYAVATEIFCDWIKYFGKAVLSYPSFKNVIPARLLEPAPIKPQPLSHDGDELKESSFLSDLESSEESELEKEENSHSDHQKQVNVYRPTIPVDQIPVEGYDGAYFVHVKVISIESRSEDLFYKNIGANTISTKSVDIVVKDFETAATLRVRVEKEDLLRFVGTTFINPQLKLTVTESEAAKNLIAMVNDPVRMLVKPKRVRLAGSMQNYTEYLQWLYSEV</sequence>
<reference evidence="2" key="2">
    <citation type="submission" date="2021-01" db="EMBL/GenBank/DDBJ databases">
        <authorList>
            <person name="Schikora-Tamarit M.A."/>
        </authorList>
    </citation>
    <scope>NUCLEOTIDE SEQUENCE</scope>
    <source>
        <strain evidence="2">CBS6075</strain>
    </source>
</reference>